<dbReference type="FunFam" id="3.30.565.10:FF:000016">
    <property type="entry name" value="Chemotaxis protein CheA, putative"/>
    <property type="match status" value="1"/>
</dbReference>
<dbReference type="PROSITE" id="PS50110">
    <property type="entry name" value="RESPONSE_REGULATORY"/>
    <property type="match status" value="1"/>
</dbReference>
<dbReference type="Gene3D" id="3.40.50.2300">
    <property type="match status" value="1"/>
</dbReference>
<dbReference type="PANTHER" id="PTHR43395:SF1">
    <property type="entry name" value="CHEMOTAXIS PROTEIN CHEA"/>
    <property type="match status" value="1"/>
</dbReference>
<dbReference type="Proteomes" id="UP000282574">
    <property type="component" value="Unassembled WGS sequence"/>
</dbReference>
<dbReference type="SUPFAM" id="SSF52172">
    <property type="entry name" value="CheY-like"/>
    <property type="match status" value="1"/>
</dbReference>
<feature type="compositionally biased region" description="Gly residues" evidence="9">
    <location>
        <begin position="441"/>
        <end position="452"/>
    </location>
</feature>
<dbReference type="SUPFAM" id="SSF55874">
    <property type="entry name" value="ATPase domain of HSP90 chaperone/DNA topoisomerase II/histidine kinase"/>
    <property type="match status" value="1"/>
</dbReference>
<dbReference type="InterPro" id="IPR036641">
    <property type="entry name" value="HPT_dom_sf"/>
</dbReference>
<name>A0AB37UM96_9CYAN</name>
<reference evidence="13 14" key="1">
    <citation type="journal article" date="2019" name="Genome Biol. Evol.">
        <title>Day and night: Metabolic profiles and evolutionary relationships of six axenic non-marine cyanobacteria.</title>
        <authorList>
            <person name="Will S.E."/>
            <person name="Henke P."/>
            <person name="Boedeker C."/>
            <person name="Huang S."/>
            <person name="Brinkmann H."/>
            <person name="Rohde M."/>
            <person name="Jarek M."/>
            <person name="Friedl T."/>
            <person name="Seufert S."/>
            <person name="Schumacher M."/>
            <person name="Overmann J."/>
            <person name="Neumann-Schaal M."/>
            <person name="Petersen J."/>
        </authorList>
    </citation>
    <scope>NUCLEOTIDE SEQUENCE [LARGE SCALE GENOMIC DNA]</scope>
    <source>
        <strain evidence="13 14">SAG 39.79</strain>
    </source>
</reference>
<dbReference type="Gene3D" id="2.30.30.40">
    <property type="entry name" value="SH3 Domains"/>
    <property type="match status" value="1"/>
</dbReference>
<evidence type="ECO:0000256" key="1">
    <source>
        <dbReference type="ARBA" id="ARBA00000085"/>
    </source>
</evidence>
<dbReference type="PROSITE" id="PS50894">
    <property type="entry name" value="HPT"/>
    <property type="match status" value="1"/>
</dbReference>
<keyword evidence="6" id="KW-0902">Two-component regulatory system</keyword>
<dbReference type="InterPro" id="IPR004105">
    <property type="entry name" value="CheA-like_dim"/>
</dbReference>
<evidence type="ECO:0000256" key="3">
    <source>
        <dbReference type="ARBA" id="ARBA00022553"/>
    </source>
</evidence>
<feature type="domain" description="HPt" evidence="12">
    <location>
        <begin position="4"/>
        <end position="107"/>
    </location>
</feature>
<feature type="modified residue" description="Phosphohistidine" evidence="7">
    <location>
        <position position="50"/>
    </location>
</feature>
<evidence type="ECO:0000256" key="5">
    <source>
        <dbReference type="ARBA" id="ARBA00022777"/>
    </source>
</evidence>
<dbReference type="SMART" id="SM00387">
    <property type="entry name" value="HATPase_c"/>
    <property type="match status" value="1"/>
</dbReference>
<feature type="compositionally biased region" description="Basic and acidic residues" evidence="9">
    <location>
        <begin position="424"/>
        <end position="438"/>
    </location>
</feature>
<evidence type="ECO:0000259" key="10">
    <source>
        <dbReference type="PROSITE" id="PS50109"/>
    </source>
</evidence>
<keyword evidence="4" id="KW-0808">Transferase</keyword>
<proteinExistence type="predicted"/>
<evidence type="ECO:0000256" key="2">
    <source>
        <dbReference type="ARBA" id="ARBA00012438"/>
    </source>
</evidence>
<dbReference type="PANTHER" id="PTHR43395">
    <property type="entry name" value="SENSOR HISTIDINE KINASE CHEA"/>
    <property type="match status" value="1"/>
</dbReference>
<evidence type="ECO:0000256" key="7">
    <source>
        <dbReference type="PROSITE-ProRule" id="PRU00110"/>
    </source>
</evidence>
<dbReference type="GO" id="GO:0005737">
    <property type="term" value="C:cytoplasm"/>
    <property type="evidence" value="ECO:0007669"/>
    <property type="project" value="InterPro"/>
</dbReference>
<evidence type="ECO:0000313" key="13">
    <source>
        <dbReference type="EMBL" id="RUT12529.1"/>
    </source>
</evidence>
<dbReference type="InterPro" id="IPR004358">
    <property type="entry name" value="Sig_transdc_His_kin-like_C"/>
</dbReference>
<dbReference type="SMART" id="SM00260">
    <property type="entry name" value="CheW"/>
    <property type="match status" value="1"/>
</dbReference>
<dbReference type="SUPFAM" id="SSF47226">
    <property type="entry name" value="Histidine-containing phosphotransfer domain, HPT domain"/>
    <property type="match status" value="1"/>
</dbReference>
<dbReference type="InterPro" id="IPR036890">
    <property type="entry name" value="HATPase_C_sf"/>
</dbReference>
<evidence type="ECO:0000313" key="14">
    <source>
        <dbReference type="Proteomes" id="UP000282574"/>
    </source>
</evidence>
<gene>
    <name evidence="13" type="ORF">DSM107010_21210</name>
</gene>
<keyword evidence="3 8" id="KW-0597">Phosphoprotein</keyword>
<dbReference type="PROSITE" id="PS50109">
    <property type="entry name" value="HIS_KIN"/>
    <property type="match status" value="1"/>
</dbReference>
<dbReference type="Pfam" id="PF01627">
    <property type="entry name" value="Hpt"/>
    <property type="match status" value="1"/>
</dbReference>
<dbReference type="SUPFAM" id="SSF50341">
    <property type="entry name" value="CheW-like"/>
    <property type="match status" value="1"/>
</dbReference>
<feature type="compositionally biased region" description="Gly residues" evidence="9">
    <location>
        <begin position="461"/>
        <end position="474"/>
    </location>
</feature>
<feature type="domain" description="Response regulatory" evidence="11">
    <location>
        <begin position="938"/>
        <end position="1055"/>
    </location>
</feature>
<evidence type="ECO:0000256" key="8">
    <source>
        <dbReference type="PROSITE-ProRule" id="PRU00169"/>
    </source>
</evidence>
<organism evidence="13 14">
    <name type="scientific">Chroococcidiopsis cubana SAG 39.79</name>
    <dbReference type="NCBI Taxonomy" id="388085"/>
    <lineage>
        <taxon>Bacteria</taxon>
        <taxon>Bacillati</taxon>
        <taxon>Cyanobacteriota</taxon>
        <taxon>Cyanophyceae</taxon>
        <taxon>Chroococcidiopsidales</taxon>
        <taxon>Chroococcidiopsidaceae</taxon>
        <taxon>Chroococcidiopsis</taxon>
    </lineage>
</organism>
<evidence type="ECO:0000256" key="4">
    <source>
        <dbReference type="ARBA" id="ARBA00022679"/>
    </source>
</evidence>
<evidence type="ECO:0000256" key="6">
    <source>
        <dbReference type="ARBA" id="ARBA00023012"/>
    </source>
</evidence>
<dbReference type="Pfam" id="PF00072">
    <property type="entry name" value="Response_reg"/>
    <property type="match status" value="1"/>
</dbReference>
<dbReference type="InterPro" id="IPR037006">
    <property type="entry name" value="CheA-like_homodim_sf"/>
</dbReference>
<dbReference type="InterPro" id="IPR008207">
    <property type="entry name" value="Sig_transdc_His_kin_Hpt_dom"/>
</dbReference>
<dbReference type="SMART" id="SM01231">
    <property type="entry name" value="H-kinase_dim"/>
    <property type="match status" value="1"/>
</dbReference>
<evidence type="ECO:0000256" key="9">
    <source>
        <dbReference type="SAM" id="MobiDB-lite"/>
    </source>
</evidence>
<dbReference type="EC" id="2.7.13.3" evidence="2"/>
<sequence length="1069" mass="118593">MLITPDIRDQAYRLFIEEVPELLQEIEAGLLSLKQERTHERIHDLMRAAHSLKGGAACLDLEPIKIIAHRLEDVFRALYNRSVAIDSELEGLLLQAYDCLRVPLLQQITIGSIDCAATLAVAEPVFNQIEERLGDALAQIDRYMPMSSELGVDLVASIFETDVVQGLERLAAVVANPQDFEVVGELRAQAEVFAGFAELLNLPGFGAIAQTALTALDTYPDRAREIIQVALADFHNSRAAVLAGDRTSGGSPSAALCALTEKSVDLVPNPESEFSPLLDELLFGDETAPIEAVAIDPGIIFVTETEDDSNGAIESDAHSLTISPAANLSPIQSLSHSTEISQSKIEGDRPKVGTTNSYTDESQIATAVSTRVELSRLERMHKLLGELVVNRNSIALQTEQTQNSAQELLRRFAHFQELIGQLERRAEGDKGAGNREQEVVGQGGQGGQGGTRGSHDRREWGLGGEGGQGGQGGQGRIIANYQLPTTNYQLPTTNYQLPITTDFDPLEMDRYGAVHPLLQRILEEIVQLEEAVEDIALFAEQSSQILERKQQVFSQLQDELMRARMLPLGEVLKRFSRMLRDMSHTYSKPVNLKLRGTEVQVEKAILEKLYDPLLHLLRNAFAHGIESPEIRQQQGKPENGEILICAYYKGNQTIIEVRDDGRGLNLGQIRSRVVELGWLSPIEAASASKEQLLEFIFEPGFSTTHHVSELSGRGMGLDVVRSQLRSLRGSVSVSSFPGEGTTFILRLPLTLTIANLVVCSTGKTTIALPSDSIENIVTTPSDRINRTGTQQLLRWREHIIPIHRLADLLEYNRPMLEVANSQSPITTTVEERELPMLLLRWEGELLALEVDCLLAEQELAIKPFGSLVSPPKYTYGCTLLGNGSLVPVINGISLLEYVLERQQNTIQTTESQSQDREQNINNLWRDRTAIVHKTERPTILVVDDSTTMRQTLTLSLQKAGYRVLSARDGLEALEKLQQSPTVQLVLCDIEMPNMNGFEFLCQWRQEPQFAKIPVAMLTSRSNDKHRRLATQLGASAYFTKPYIELEFLQALKNIFEQTIEEQTALQHIA</sequence>
<dbReference type="InterPro" id="IPR001789">
    <property type="entry name" value="Sig_transdc_resp-reg_receiver"/>
</dbReference>
<keyword evidence="5" id="KW-0418">Kinase</keyword>
<feature type="domain" description="Histidine kinase" evidence="10">
    <location>
        <begin position="513"/>
        <end position="751"/>
    </location>
</feature>
<dbReference type="SMART" id="SM00448">
    <property type="entry name" value="REC"/>
    <property type="match status" value="1"/>
</dbReference>
<dbReference type="RefSeq" id="WP_127022944.1">
    <property type="nucleotide sequence ID" value="NZ_RSCK01000013.1"/>
</dbReference>
<dbReference type="SMART" id="SM00073">
    <property type="entry name" value="HPT"/>
    <property type="match status" value="1"/>
</dbReference>
<dbReference type="PRINTS" id="PR00344">
    <property type="entry name" value="BCTRLSENSOR"/>
</dbReference>
<dbReference type="InterPro" id="IPR051315">
    <property type="entry name" value="Bact_Chemotaxis_CheA"/>
</dbReference>
<dbReference type="GO" id="GO:0000155">
    <property type="term" value="F:phosphorelay sensor kinase activity"/>
    <property type="evidence" value="ECO:0007669"/>
    <property type="project" value="InterPro"/>
</dbReference>
<keyword evidence="14" id="KW-1185">Reference proteome</keyword>
<dbReference type="InterPro" id="IPR005467">
    <property type="entry name" value="His_kinase_dom"/>
</dbReference>
<comment type="catalytic activity">
    <reaction evidence="1">
        <text>ATP + protein L-histidine = ADP + protein N-phospho-L-histidine.</text>
        <dbReference type="EC" id="2.7.13.3"/>
    </reaction>
</comment>
<dbReference type="Pfam" id="PF02518">
    <property type="entry name" value="HATPase_c"/>
    <property type="match status" value="1"/>
</dbReference>
<comment type="caution">
    <text evidence="13">The sequence shown here is derived from an EMBL/GenBank/DDBJ whole genome shotgun (WGS) entry which is preliminary data.</text>
</comment>
<dbReference type="EMBL" id="RSCK01000013">
    <property type="protein sequence ID" value="RUT12529.1"/>
    <property type="molecule type" value="Genomic_DNA"/>
</dbReference>
<dbReference type="InterPro" id="IPR011006">
    <property type="entry name" value="CheY-like_superfamily"/>
</dbReference>
<dbReference type="GO" id="GO:0006935">
    <property type="term" value="P:chemotaxis"/>
    <property type="evidence" value="ECO:0007669"/>
    <property type="project" value="InterPro"/>
</dbReference>
<dbReference type="Gene3D" id="3.30.565.10">
    <property type="entry name" value="Histidine kinase-like ATPase, C-terminal domain"/>
    <property type="match status" value="1"/>
</dbReference>
<accession>A0AB37UM96</accession>
<feature type="region of interest" description="Disordered" evidence="9">
    <location>
        <begin position="424"/>
        <end position="474"/>
    </location>
</feature>
<protein>
    <recommendedName>
        <fullName evidence="2">histidine kinase</fullName>
        <ecNumber evidence="2">2.7.13.3</ecNumber>
    </recommendedName>
</protein>
<dbReference type="InterPro" id="IPR036061">
    <property type="entry name" value="CheW-like_dom_sf"/>
</dbReference>
<dbReference type="Pfam" id="PF01584">
    <property type="entry name" value="CheW"/>
    <property type="match status" value="1"/>
</dbReference>
<dbReference type="AlphaFoldDB" id="A0AB37UM96"/>
<evidence type="ECO:0000259" key="11">
    <source>
        <dbReference type="PROSITE" id="PS50110"/>
    </source>
</evidence>
<dbReference type="CDD" id="cd00088">
    <property type="entry name" value="HPT"/>
    <property type="match status" value="1"/>
</dbReference>
<feature type="modified residue" description="4-aspartylphosphate" evidence="8">
    <location>
        <position position="988"/>
    </location>
</feature>
<dbReference type="InterPro" id="IPR003594">
    <property type="entry name" value="HATPase_dom"/>
</dbReference>
<evidence type="ECO:0000259" key="12">
    <source>
        <dbReference type="PROSITE" id="PS50894"/>
    </source>
</evidence>
<dbReference type="Gene3D" id="1.10.287.560">
    <property type="entry name" value="Histidine kinase CheA-like, homodimeric domain"/>
    <property type="match status" value="1"/>
</dbReference>
<dbReference type="InterPro" id="IPR002545">
    <property type="entry name" value="CheW-lke_dom"/>
</dbReference>
<dbReference type="Gene3D" id="1.20.120.160">
    <property type="entry name" value="HPT domain"/>
    <property type="match status" value="1"/>
</dbReference>